<dbReference type="AlphaFoldDB" id="A0ABD2YND5"/>
<keyword evidence="3" id="KW-0158">Chromosome</keyword>
<dbReference type="InterPro" id="IPR050777">
    <property type="entry name" value="SET2_Histone-Lys_MeTrsfase"/>
</dbReference>
<dbReference type="GO" id="GO:0005634">
    <property type="term" value="C:nucleus"/>
    <property type="evidence" value="ECO:0007669"/>
    <property type="project" value="UniProtKB-SubCell"/>
</dbReference>
<dbReference type="GO" id="GO:0008168">
    <property type="term" value="F:methyltransferase activity"/>
    <property type="evidence" value="ECO:0007669"/>
    <property type="project" value="UniProtKB-KW"/>
</dbReference>
<keyword evidence="6" id="KW-0949">S-adenosyl-L-methionine</keyword>
<protein>
    <recommendedName>
        <fullName evidence="8">SET domain-containing protein</fullName>
    </recommendedName>
</protein>
<gene>
    <name evidence="9" type="ORF">ACH5RR_032445</name>
</gene>
<keyword evidence="4" id="KW-0489">Methyltransferase</keyword>
<dbReference type="GO" id="GO:0032259">
    <property type="term" value="P:methylation"/>
    <property type="evidence" value="ECO:0007669"/>
    <property type="project" value="UniProtKB-KW"/>
</dbReference>
<dbReference type="CDD" id="cd10531">
    <property type="entry name" value="SET_SETD2-like"/>
    <property type="match status" value="1"/>
</dbReference>
<evidence type="ECO:0000256" key="2">
    <source>
        <dbReference type="ARBA" id="ARBA00004286"/>
    </source>
</evidence>
<evidence type="ECO:0000313" key="9">
    <source>
        <dbReference type="EMBL" id="KAL3507063.1"/>
    </source>
</evidence>
<organism evidence="9 10">
    <name type="scientific">Cinchona calisaya</name>
    <dbReference type="NCBI Taxonomy" id="153742"/>
    <lineage>
        <taxon>Eukaryota</taxon>
        <taxon>Viridiplantae</taxon>
        <taxon>Streptophyta</taxon>
        <taxon>Embryophyta</taxon>
        <taxon>Tracheophyta</taxon>
        <taxon>Spermatophyta</taxon>
        <taxon>Magnoliopsida</taxon>
        <taxon>eudicotyledons</taxon>
        <taxon>Gunneridae</taxon>
        <taxon>Pentapetalae</taxon>
        <taxon>asterids</taxon>
        <taxon>lamiids</taxon>
        <taxon>Gentianales</taxon>
        <taxon>Rubiaceae</taxon>
        <taxon>Cinchonoideae</taxon>
        <taxon>Cinchoneae</taxon>
        <taxon>Cinchona</taxon>
    </lineage>
</organism>
<evidence type="ECO:0000256" key="5">
    <source>
        <dbReference type="ARBA" id="ARBA00022679"/>
    </source>
</evidence>
<dbReference type="EMBL" id="JBJUIK010000013">
    <property type="protein sequence ID" value="KAL3507063.1"/>
    <property type="molecule type" value="Genomic_DNA"/>
</dbReference>
<dbReference type="InterPro" id="IPR001214">
    <property type="entry name" value="SET_dom"/>
</dbReference>
<evidence type="ECO:0000256" key="4">
    <source>
        <dbReference type="ARBA" id="ARBA00022603"/>
    </source>
</evidence>
<evidence type="ECO:0000313" key="10">
    <source>
        <dbReference type="Proteomes" id="UP001630127"/>
    </source>
</evidence>
<dbReference type="Pfam" id="PF00856">
    <property type="entry name" value="SET"/>
    <property type="match status" value="1"/>
</dbReference>
<name>A0ABD2YND5_9GENT</name>
<sequence>MGSNYDVVADSKFLLVVPVDMFSGGARGRDWYGGQWLLKNMHVKMGIEDKRFQKCEYAKTKLFQTEGRGWVLLADEDIKAGQFIIEYCGEVISLEEAKQRSQSYKVQGLRDAYIISLNSNCFIDATNKGSLARFINHSCLPNCETRKWTVFGETQVGIFAKVDISAGTELAYNYSCEWYGGATVCSVWGC</sequence>
<dbReference type="Proteomes" id="UP001630127">
    <property type="component" value="Unassembled WGS sequence"/>
</dbReference>
<dbReference type="Gene3D" id="2.170.270.10">
    <property type="entry name" value="SET domain"/>
    <property type="match status" value="1"/>
</dbReference>
<accession>A0ABD2YND5</accession>
<dbReference type="InterPro" id="IPR046341">
    <property type="entry name" value="SET_dom_sf"/>
</dbReference>
<keyword evidence="7" id="KW-0539">Nucleus</keyword>
<evidence type="ECO:0000256" key="6">
    <source>
        <dbReference type="ARBA" id="ARBA00022691"/>
    </source>
</evidence>
<comment type="subcellular location">
    <subcellularLocation>
        <location evidence="2">Chromosome</location>
    </subcellularLocation>
    <subcellularLocation>
        <location evidence="1">Nucleus</location>
    </subcellularLocation>
</comment>
<dbReference type="SUPFAM" id="SSF82199">
    <property type="entry name" value="SET domain"/>
    <property type="match status" value="1"/>
</dbReference>
<comment type="caution">
    <text evidence="9">The sequence shown here is derived from an EMBL/GenBank/DDBJ whole genome shotgun (WGS) entry which is preliminary data.</text>
</comment>
<dbReference type="SMART" id="SM00317">
    <property type="entry name" value="SET"/>
    <property type="match status" value="1"/>
</dbReference>
<dbReference type="PANTHER" id="PTHR22884">
    <property type="entry name" value="SET DOMAIN PROTEINS"/>
    <property type="match status" value="1"/>
</dbReference>
<keyword evidence="5" id="KW-0808">Transferase</keyword>
<evidence type="ECO:0000256" key="7">
    <source>
        <dbReference type="ARBA" id="ARBA00023242"/>
    </source>
</evidence>
<proteinExistence type="predicted"/>
<feature type="domain" description="SET" evidence="8">
    <location>
        <begin position="58"/>
        <end position="175"/>
    </location>
</feature>
<evidence type="ECO:0000256" key="1">
    <source>
        <dbReference type="ARBA" id="ARBA00004123"/>
    </source>
</evidence>
<dbReference type="PROSITE" id="PS50280">
    <property type="entry name" value="SET"/>
    <property type="match status" value="1"/>
</dbReference>
<reference evidence="9 10" key="1">
    <citation type="submission" date="2024-11" db="EMBL/GenBank/DDBJ databases">
        <title>A near-complete genome assembly of Cinchona calisaya.</title>
        <authorList>
            <person name="Lian D.C."/>
            <person name="Zhao X.W."/>
            <person name="Wei L."/>
        </authorList>
    </citation>
    <scope>NUCLEOTIDE SEQUENCE [LARGE SCALE GENOMIC DNA]</scope>
    <source>
        <tissue evidence="9">Nenye</tissue>
    </source>
</reference>
<evidence type="ECO:0000259" key="8">
    <source>
        <dbReference type="PROSITE" id="PS50280"/>
    </source>
</evidence>
<dbReference type="GO" id="GO:0005694">
    <property type="term" value="C:chromosome"/>
    <property type="evidence" value="ECO:0007669"/>
    <property type="project" value="UniProtKB-SubCell"/>
</dbReference>
<evidence type="ECO:0000256" key="3">
    <source>
        <dbReference type="ARBA" id="ARBA00022454"/>
    </source>
</evidence>
<keyword evidence="10" id="KW-1185">Reference proteome</keyword>